<feature type="repeat" description="WD" evidence="3">
    <location>
        <begin position="710"/>
        <end position="751"/>
    </location>
</feature>
<dbReference type="Pfam" id="PF24883">
    <property type="entry name" value="NPHP3_N"/>
    <property type="match status" value="1"/>
</dbReference>
<accession>A0A6A4I1Y8</accession>
<dbReference type="Pfam" id="PF00400">
    <property type="entry name" value="WD40"/>
    <property type="match status" value="11"/>
</dbReference>
<dbReference type="InterPro" id="IPR001680">
    <property type="entry name" value="WD40_rpt"/>
</dbReference>
<evidence type="ECO:0000256" key="2">
    <source>
        <dbReference type="ARBA" id="ARBA00022737"/>
    </source>
</evidence>
<dbReference type="PROSITE" id="PS50082">
    <property type="entry name" value="WD_REPEATS_2"/>
    <property type="match status" value="8"/>
</dbReference>
<feature type="repeat" description="WD" evidence="3">
    <location>
        <begin position="794"/>
        <end position="835"/>
    </location>
</feature>
<feature type="repeat" description="WD" evidence="3">
    <location>
        <begin position="949"/>
        <end position="990"/>
    </location>
</feature>
<keyword evidence="1 3" id="KW-0853">WD repeat</keyword>
<evidence type="ECO:0000256" key="3">
    <source>
        <dbReference type="PROSITE-ProRule" id="PRU00221"/>
    </source>
</evidence>
<feature type="repeat" description="WD" evidence="3">
    <location>
        <begin position="907"/>
        <end position="948"/>
    </location>
</feature>
<dbReference type="Proteomes" id="UP000799118">
    <property type="component" value="Unassembled WGS sequence"/>
</dbReference>
<feature type="repeat" description="WD" evidence="3">
    <location>
        <begin position="836"/>
        <end position="877"/>
    </location>
</feature>
<dbReference type="OrthoDB" id="3027122at2759"/>
<dbReference type="SUPFAM" id="SSF50998">
    <property type="entry name" value="Quinoprotein alcohol dehydrogenase-like"/>
    <property type="match status" value="1"/>
</dbReference>
<organism evidence="5 6">
    <name type="scientific">Gymnopus androsaceus JB14</name>
    <dbReference type="NCBI Taxonomy" id="1447944"/>
    <lineage>
        <taxon>Eukaryota</taxon>
        <taxon>Fungi</taxon>
        <taxon>Dikarya</taxon>
        <taxon>Basidiomycota</taxon>
        <taxon>Agaricomycotina</taxon>
        <taxon>Agaricomycetes</taxon>
        <taxon>Agaricomycetidae</taxon>
        <taxon>Agaricales</taxon>
        <taxon>Marasmiineae</taxon>
        <taxon>Omphalotaceae</taxon>
        <taxon>Gymnopus</taxon>
    </lineage>
</organism>
<dbReference type="InterPro" id="IPR056884">
    <property type="entry name" value="NPHP3-like_N"/>
</dbReference>
<dbReference type="SUPFAM" id="SSF52540">
    <property type="entry name" value="P-loop containing nucleoside triphosphate hydrolases"/>
    <property type="match status" value="1"/>
</dbReference>
<proteinExistence type="predicted"/>
<dbReference type="InterPro" id="IPR011047">
    <property type="entry name" value="Quinoprotein_ADH-like_sf"/>
</dbReference>
<keyword evidence="2" id="KW-0677">Repeat</keyword>
<dbReference type="GO" id="GO:1990234">
    <property type="term" value="C:transferase complex"/>
    <property type="evidence" value="ECO:0007669"/>
    <property type="project" value="UniProtKB-ARBA"/>
</dbReference>
<dbReference type="Gene3D" id="3.40.50.300">
    <property type="entry name" value="P-loop containing nucleotide triphosphate hydrolases"/>
    <property type="match status" value="1"/>
</dbReference>
<dbReference type="SMART" id="SM00320">
    <property type="entry name" value="WD40"/>
    <property type="match status" value="11"/>
</dbReference>
<feature type="repeat" description="WD" evidence="3">
    <location>
        <begin position="752"/>
        <end position="793"/>
    </location>
</feature>
<dbReference type="EMBL" id="ML769430">
    <property type="protein sequence ID" value="KAE9402904.1"/>
    <property type="molecule type" value="Genomic_DNA"/>
</dbReference>
<dbReference type="PROSITE" id="PS00678">
    <property type="entry name" value="WD_REPEATS_1"/>
    <property type="match status" value="2"/>
</dbReference>
<evidence type="ECO:0000313" key="6">
    <source>
        <dbReference type="Proteomes" id="UP000799118"/>
    </source>
</evidence>
<evidence type="ECO:0000256" key="1">
    <source>
        <dbReference type="ARBA" id="ARBA00022574"/>
    </source>
</evidence>
<dbReference type="InterPro" id="IPR015943">
    <property type="entry name" value="WD40/YVTN_repeat-like_dom_sf"/>
</dbReference>
<dbReference type="SUPFAM" id="SSF50978">
    <property type="entry name" value="WD40 repeat-like"/>
    <property type="match status" value="1"/>
</dbReference>
<dbReference type="Gene3D" id="2.130.10.10">
    <property type="entry name" value="YVTN repeat-like/Quinoprotein amine dehydrogenase"/>
    <property type="match status" value="4"/>
</dbReference>
<dbReference type="PANTHER" id="PTHR22847:SF637">
    <property type="entry name" value="WD REPEAT DOMAIN 5B"/>
    <property type="match status" value="1"/>
</dbReference>
<feature type="domain" description="Nephrocystin 3-like N-terminal" evidence="4">
    <location>
        <begin position="56"/>
        <end position="216"/>
    </location>
</feature>
<dbReference type="InterPro" id="IPR027417">
    <property type="entry name" value="P-loop_NTPase"/>
</dbReference>
<dbReference type="AlphaFoldDB" id="A0A6A4I1Y8"/>
<protein>
    <submittedName>
        <fullName evidence="5">WD40 repeat-like protein</fullName>
    </submittedName>
</protein>
<evidence type="ECO:0000259" key="4">
    <source>
        <dbReference type="Pfam" id="PF24883"/>
    </source>
</evidence>
<dbReference type="PANTHER" id="PTHR22847">
    <property type="entry name" value="WD40 REPEAT PROTEIN"/>
    <property type="match status" value="1"/>
</dbReference>
<dbReference type="GO" id="GO:0005634">
    <property type="term" value="C:nucleus"/>
    <property type="evidence" value="ECO:0007669"/>
    <property type="project" value="TreeGrafter"/>
</dbReference>
<dbReference type="PROSITE" id="PS50294">
    <property type="entry name" value="WD_REPEATS_REGION"/>
    <property type="match status" value="7"/>
</dbReference>
<dbReference type="InterPro" id="IPR019775">
    <property type="entry name" value="WD40_repeat_CS"/>
</dbReference>
<gene>
    <name evidence="5" type="ORF">BT96DRAFT_879114</name>
</gene>
<keyword evidence="6" id="KW-1185">Reference proteome</keyword>
<name>A0A6A4I1Y8_9AGAR</name>
<dbReference type="CDD" id="cd00200">
    <property type="entry name" value="WD40"/>
    <property type="match status" value="1"/>
</dbReference>
<feature type="repeat" description="WD" evidence="3">
    <location>
        <begin position="633"/>
        <end position="668"/>
    </location>
</feature>
<dbReference type="InterPro" id="IPR036322">
    <property type="entry name" value="WD40_repeat_dom_sf"/>
</dbReference>
<dbReference type="InterPro" id="IPR020472">
    <property type="entry name" value="WD40_PAC1"/>
</dbReference>
<evidence type="ECO:0000313" key="5">
    <source>
        <dbReference type="EMBL" id="KAE9402904.1"/>
    </source>
</evidence>
<sequence>MFDQAHDFNIYDGHFSNNTYYEISQDTLNKLNPVENASFKADNHSPCLKGTRTELLETLLEWAKDPHSQPIFWLSGLAGTGKSTIAQSFCEILEKHNLLGGSFFCSRESEDRREVGKIIPTLAYFLAQQLKLYYDQIILALKADATLASQGIKRQLESLFLHPLQKVNFNQHWHLILVIDALDECADMDATQKVLSILRIMPAQFYSHIHVFISCRPEYYIQQEFEKTFNKNLFKLHDIESEIVQKDILLYLQRSLHDKPISESEIIHLSTQAGKFFIYAFTQVQYLRKAPGQVALKSRLDDLLNNKVIAKSIDGLYNLLLTKAADCLEADEKEDGKYFVNLIVALSDPLSQHALSELWKPCDVDPFRSILDIPESEKAPIHIFHASFPDYILDKGRCHEAFYCDSDNIQRTMTLACIKQMNKNLKYNICNMGIKDNVSLFSKAKISLPLLYSCKYWTFHLTKCKSLSSAILVQLEKFVKGYFFFWMETICILEVIESAILGLKDAFSWFQQYKDKRSKYVQSIMYESQRFLQSIVSLIKNYPLQLYSSGLAWLPKDSALQDIRSICKDAIPKVIHGLEDTWNACEVIIRDADVIKCVEFSPDGKHVMSGSTHAICMWNVVTGQQIQQLECHDTILSIAFSPDGKMVSGSMDKAICIWAIATGQKIQTIQCHDGSVFSVAFSPDSKQLISGSENTMCVWNPVIGQQIQKLEGHADCVSCVAFSPDGKQVVSGSKDKTVCIWNVGIGKQIQKLKGHSNYVNSVAFSTNGKKVVSGSDDATICIWNAITGMQVQKLAGHSHGVISVAFSPNSQEVVSGSWDTTVRIWDISTGKQTQIHEDHSGGVKSVRFSSDGEKVVSGSTDCTVRIRNIATRQYHPKLEDQSDSTPRSQNKIAHIWNVITGKEIKKLEGHSGSVACLAFSSDGKKVASGSWDSTVCIWNAVTGKLIQQLEGHSDWLCSVEFSLDSMQVASGSRDNTICIWSVDTGKLIQKLRGHLDWVNSVAFSPDGKQVISGSDDETACIWSIATGKLIQLLTGHSRSIKFVAFSLDGKHALSFSKKDTVNGTVIIWDASNWMQIHCFEANIIEMPNPKIFFPIPEVSTLKETYTYNYDSHFLELYTQDSSSVELWISPEYQQIETLIRHEFTVSFGCDSGAVVIIQMPVTWE</sequence>
<reference evidence="5" key="1">
    <citation type="journal article" date="2019" name="Environ. Microbiol.">
        <title>Fungal ecological strategies reflected in gene transcription - a case study of two litter decomposers.</title>
        <authorList>
            <person name="Barbi F."/>
            <person name="Kohler A."/>
            <person name="Barry K."/>
            <person name="Baskaran P."/>
            <person name="Daum C."/>
            <person name="Fauchery L."/>
            <person name="Ihrmark K."/>
            <person name="Kuo A."/>
            <person name="LaButti K."/>
            <person name="Lipzen A."/>
            <person name="Morin E."/>
            <person name="Grigoriev I.V."/>
            <person name="Henrissat B."/>
            <person name="Lindahl B."/>
            <person name="Martin F."/>
        </authorList>
    </citation>
    <scope>NUCLEOTIDE SEQUENCE</scope>
    <source>
        <strain evidence="5">JB14</strain>
    </source>
</reference>
<dbReference type="PRINTS" id="PR00320">
    <property type="entry name" value="GPROTEINBRPT"/>
</dbReference>
<feature type="repeat" description="WD" evidence="3">
    <location>
        <begin position="991"/>
        <end position="1032"/>
    </location>
</feature>